<protein>
    <submittedName>
        <fullName evidence="6">Homocysteine S-methyltransferase</fullName>
    </submittedName>
</protein>
<keyword evidence="2 4" id="KW-0808">Transferase</keyword>
<dbReference type="Pfam" id="PF02574">
    <property type="entry name" value="S-methyl_trans"/>
    <property type="match status" value="1"/>
</dbReference>
<dbReference type="PIRSF" id="PIRSF037505">
    <property type="entry name" value="Betaine_HMT"/>
    <property type="match status" value="1"/>
</dbReference>
<dbReference type="GO" id="GO:0008168">
    <property type="term" value="F:methyltransferase activity"/>
    <property type="evidence" value="ECO:0007669"/>
    <property type="project" value="UniProtKB-UniRule"/>
</dbReference>
<organism evidence="6 7">
    <name type="scientific">Marinovum algicola</name>
    <dbReference type="NCBI Taxonomy" id="42444"/>
    <lineage>
        <taxon>Bacteria</taxon>
        <taxon>Pseudomonadati</taxon>
        <taxon>Pseudomonadota</taxon>
        <taxon>Alphaproteobacteria</taxon>
        <taxon>Rhodobacterales</taxon>
        <taxon>Roseobacteraceae</taxon>
        <taxon>Marinovum</taxon>
    </lineage>
</organism>
<reference evidence="6 7" key="1">
    <citation type="submission" date="2016-10" db="EMBL/GenBank/DDBJ databases">
        <authorList>
            <person name="Varghese N."/>
            <person name="Submissions S."/>
        </authorList>
    </citation>
    <scope>NUCLEOTIDE SEQUENCE [LARGE SCALE GENOMIC DNA]</scope>
    <source>
        <strain evidence="6 7">FF3</strain>
    </source>
</reference>
<evidence type="ECO:0000313" key="7">
    <source>
        <dbReference type="Proteomes" id="UP000182932"/>
    </source>
</evidence>
<evidence type="ECO:0000256" key="4">
    <source>
        <dbReference type="PROSITE-ProRule" id="PRU00333"/>
    </source>
</evidence>
<evidence type="ECO:0000259" key="5">
    <source>
        <dbReference type="PROSITE" id="PS50970"/>
    </source>
</evidence>
<dbReference type="AlphaFoldDB" id="A0A975ZN35"/>
<dbReference type="InterPro" id="IPR003726">
    <property type="entry name" value="HCY_dom"/>
</dbReference>
<keyword evidence="3 4" id="KW-0479">Metal-binding</keyword>
<feature type="binding site" evidence="3 4">
    <location>
        <position position="289"/>
    </location>
    <ligand>
        <name>Zn(2+)</name>
        <dbReference type="ChEBI" id="CHEBI:29105"/>
    </ligand>
</feature>
<dbReference type="GO" id="GO:0032259">
    <property type="term" value="P:methylation"/>
    <property type="evidence" value="ECO:0007669"/>
    <property type="project" value="UniProtKB-KW"/>
</dbReference>
<accession>A0A975ZN35</accession>
<dbReference type="PROSITE" id="PS50970">
    <property type="entry name" value="HCY"/>
    <property type="match status" value="1"/>
</dbReference>
<dbReference type="InterPro" id="IPR036589">
    <property type="entry name" value="HCY_dom_sf"/>
</dbReference>
<feature type="domain" description="Hcy-binding" evidence="5">
    <location>
        <begin position="7"/>
        <end position="304"/>
    </location>
</feature>
<feature type="binding site" evidence="3 4">
    <location>
        <position position="216"/>
    </location>
    <ligand>
        <name>Zn(2+)</name>
        <dbReference type="ChEBI" id="CHEBI:29105"/>
    </ligand>
</feature>
<sequence length="312" mass="32595">MPGLPHPPRPGRGTMSRITLLDGGMGQELVHRAGDRPTPLWSTQVMRDHPGLVAQVHADFFAAGATVATANTYAILRDRLTQAGIEAQFAALHDRALHEAETARRAHGAGRIAGAIGPIGASYRPDLHPASDAAVAIYREIAALHIPRVDLILCETVASLAHARDILAATVPGGKPVWLACTVDDEDGSRLRSGEPVTEVARIAVGEGAAAVLANCSAPEAMPAALDAMAGSGLPTGAYANGFTQITKEFLKANPTVDALAPRSDMGPEIYARHALRWVAQGATIIGGCCEVSPAHIAEIARRLKTEGHSIV</sequence>
<dbReference type="GO" id="GO:0008270">
    <property type="term" value="F:zinc ion binding"/>
    <property type="evidence" value="ECO:0007669"/>
    <property type="project" value="InterPro"/>
</dbReference>
<keyword evidence="3 4" id="KW-0862">Zinc</keyword>
<proteinExistence type="predicted"/>
<dbReference type="GO" id="GO:0009086">
    <property type="term" value="P:methionine biosynthetic process"/>
    <property type="evidence" value="ECO:0007669"/>
    <property type="project" value="InterPro"/>
</dbReference>
<name>A0A975ZN35_9RHOB</name>
<dbReference type="PANTHER" id="PTHR11103">
    <property type="entry name" value="SLR1189 PROTEIN"/>
    <property type="match status" value="1"/>
</dbReference>
<dbReference type="PANTHER" id="PTHR11103:SF18">
    <property type="entry name" value="SLR1189 PROTEIN"/>
    <property type="match status" value="1"/>
</dbReference>
<dbReference type="InterPro" id="IPR017226">
    <property type="entry name" value="BHMT-like"/>
</dbReference>
<dbReference type="SUPFAM" id="SSF82282">
    <property type="entry name" value="Homocysteine S-methyltransferase"/>
    <property type="match status" value="1"/>
</dbReference>
<evidence type="ECO:0000256" key="1">
    <source>
        <dbReference type="ARBA" id="ARBA00022603"/>
    </source>
</evidence>
<dbReference type="Proteomes" id="UP000182932">
    <property type="component" value="Unassembled WGS sequence"/>
</dbReference>
<comment type="caution">
    <text evidence="6">The sequence shown here is derived from an EMBL/GenBank/DDBJ whole genome shotgun (WGS) entry which is preliminary data.</text>
</comment>
<evidence type="ECO:0000256" key="3">
    <source>
        <dbReference type="PIRSR" id="PIRSR037505-2"/>
    </source>
</evidence>
<dbReference type="EMBL" id="FNYY01000005">
    <property type="protein sequence ID" value="SEJ35396.1"/>
    <property type="molecule type" value="Genomic_DNA"/>
</dbReference>
<evidence type="ECO:0000256" key="2">
    <source>
        <dbReference type="ARBA" id="ARBA00022679"/>
    </source>
</evidence>
<evidence type="ECO:0000313" key="6">
    <source>
        <dbReference type="EMBL" id="SEJ35396.1"/>
    </source>
</evidence>
<gene>
    <name evidence="6" type="ORF">SAMN04487940_10585</name>
</gene>
<keyword evidence="1 4" id="KW-0489">Methyltransferase</keyword>
<comment type="cofactor">
    <cofactor evidence="3">
        <name>Zn(2+)</name>
        <dbReference type="ChEBI" id="CHEBI:29105"/>
    </cofactor>
    <text evidence="3">Binds 1 zinc ion per subunit.</text>
</comment>
<dbReference type="Gene3D" id="3.20.20.330">
    <property type="entry name" value="Homocysteine-binding-like domain"/>
    <property type="match status" value="1"/>
</dbReference>
<keyword evidence="7" id="KW-1185">Reference proteome</keyword>
<feature type="binding site" evidence="3 4">
    <location>
        <position position="290"/>
    </location>
    <ligand>
        <name>Zn(2+)</name>
        <dbReference type="ChEBI" id="CHEBI:29105"/>
    </ligand>
</feature>